<feature type="compositionally biased region" description="Polar residues" evidence="7">
    <location>
        <begin position="664"/>
        <end position="687"/>
    </location>
</feature>
<dbReference type="EMBL" id="CP012524">
    <property type="protein sequence ID" value="ALC42328.1"/>
    <property type="molecule type" value="Genomic_DNA"/>
</dbReference>
<feature type="region of interest" description="Disordered" evidence="7">
    <location>
        <begin position="664"/>
        <end position="697"/>
    </location>
</feature>
<dbReference type="OMA" id="QGVYQTS"/>
<dbReference type="PANTHER" id="PTHR11037">
    <property type="entry name" value="TRANSCRIPTION FACTOR CP2"/>
    <property type="match status" value="1"/>
</dbReference>
<dbReference type="GO" id="GO:0005634">
    <property type="term" value="C:nucleus"/>
    <property type="evidence" value="ECO:0007669"/>
    <property type="project" value="UniProtKB-SubCell"/>
</dbReference>
<feature type="compositionally biased region" description="Low complexity" evidence="7">
    <location>
        <begin position="793"/>
        <end position="815"/>
    </location>
</feature>
<dbReference type="InterPro" id="IPR007604">
    <property type="entry name" value="CP2"/>
</dbReference>
<feature type="domain" description="Grh/CP2 DB" evidence="8">
    <location>
        <begin position="937"/>
        <end position="1163"/>
    </location>
</feature>
<dbReference type="InterPro" id="IPR040167">
    <property type="entry name" value="TF_CP2-like"/>
</dbReference>
<proteinExistence type="predicted"/>
<dbReference type="Proteomes" id="UP000494163">
    <property type="component" value="Chromosome 2R"/>
</dbReference>
<evidence type="ECO:0000313" key="9">
    <source>
        <dbReference type="EMBL" id="ALC42328.1"/>
    </source>
</evidence>
<evidence type="ECO:0000256" key="5">
    <source>
        <dbReference type="ARBA" id="ARBA00023242"/>
    </source>
</evidence>
<dbReference type="PROSITE" id="PS51968">
    <property type="entry name" value="GRH_CP2_DB"/>
    <property type="match status" value="1"/>
</dbReference>
<feature type="region of interest" description="Disordered" evidence="7">
    <location>
        <begin position="778"/>
        <end position="822"/>
    </location>
</feature>
<protein>
    <submittedName>
        <fullName evidence="9">Grh</fullName>
    </submittedName>
</protein>
<name>A0A0M4E6W7_DROBS</name>
<comment type="subcellular location">
    <subcellularLocation>
        <location evidence="1 6">Nucleus</location>
    </subcellularLocation>
</comment>
<keyword evidence="4" id="KW-0804">Transcription</keyword>
<feature type="compositionally biased region" description="Polar residues" evidence="7">
    <location>
        <begin position="892"/>
        <end position="915"/>
    </location>
</feature>
<sequence>RLGLGLGVGVGVGVGIGVGVGDTSLSPIHQQNTSPLGQNGVPLLTTMHRSPDSPQPELATMTNVNVLDLHTDSSKLYDKEAVFIYETPKVVMPADGNGAGAGSGNSNGGHDADGQVIDARIAAQLGSQHLAPPQQQQQQQQQTEHQPLAKIEFDENQIIRVVGPNGEQQQIISREIINGEHHILSRNEAGEHILTRIVSDPSKLMPNDNAVATAMYNQAQKLNNEHQGVYQTSPLPLDASVLHYGNDNVIKTEAEIYEDHKKHASAVAAAAAAGAGSIIYTTSDPNGVNVNVKQLPHLAGVPQKLDPELYQPDKHIDLIYNDGSKTVIYSTSDQKGLEIYSGGDIGSLVSSDGQVVVQAGLPYATTTSATGQPVYIVADVEEHLQGRGYELPPTYQQPQEEEQQQHYQQLATPTYYETPKDTAISLPAPTTAGAAQAPSSSYALHGYYSAAVAAREQLVWSNASNAGKLNGQTTPIDVSGLSQNEIQGFLLGSHPSSSGSTTGVVSTTTISNQQHQQHQQQQQQHQQHQQQQQQQQQQQHANDNIVTITTAGVGSAGSIVSTSVQQQQQQQQQLLSIKREPEDLSKDPKNAANANGSVITQKILDAGCTEAETRPQLELATATTTTTTATATATRTSTASASPASSTRNLEMYATTGGTQIYLQTSHQNGSGNSATSVSQPNALQPQSPSPGPYITTDGYGMYTTTRLPPGPPPTATFITEPYYREYFAPDGQGGYVPASAAAAASSARSLYGEDVSVTQPQPVGGVYEARFSSQAPTTTTVLTSSNAHHQQHSQQHQQQQQQQQQQQLQQQQEQSGKSNGTPLYAKAITAAGLTVDLPSPDSGIGTDAITPRDQNHMQQSFDYTELCQPGTLIDANGSIPVSVNSIQQRTVVHGSQNSPTTSLVDTSTNGSTRSRPWHDFGRQNDADKIQIPKIFTNVGFRYNLESPISSSQRREDDRITYINKGQFYGITLEYVHDAEKPIKNTTVKSVIMLMFREEKSPEDEIKAWQFWHSRQHSVKQRILDADTKNSVGLVGCIEEVSHNAIAVYWNPLESSAKINIAVQCLSTDFSSQKGVKGLPLHVQIDTFEDPRDASVFHRGYCQIKVFCDKGAERKTRDEERRAAKRKMTATGRKKLDELYHPVTDRSEFYGMQDLAKPPVLFSPAEDMEKSFYGHETDSPELKGASPFLLHGQKVATPTLKFHNHFPPDMQTSDKKDHILDQSMLASTPLSDFGPPMKRGRMTPPTTERVMLYVRQENEEVYTPLHVVPPTTIGLLNAIENKYKISTTSINNIYRTNKKGITAKIDDDMISFYCNEDIFLLEVQQIEDDLYDVTLTELPNQ</sequence>
<feature type="region of interest" description="Disordered" evidence="7">
    <location>
        <begin position="892"/>
        <end position="923"/>
    </location>
</feature>
<dbReference type="GO" id="GO:0000978">
    <property type="term" value="F:RNA polymerase II cis-regulatory region sequence-specific DNA binding"/>
    <property type="evidence" value="ECO:0007669"/>
    <property type="project" value="TreeGrafter"/>
</dbReference>
<dbReference type="STRING" id="30019.A0A0M4E6W7"/>
<accession>A0A0M4E6W7</accession>
<keyword evidence="5 6" id="KW-0539">Nucleus</keyword>
<keyword evidence="3 6" id="KW-0238">DNA-binding</keyword>
<evidence type="ECO:0000256" key="2">
    <source>
        <dbReference type="ARBA" id="ARBA00023015"/>
    </source>
</evidence>
<evidence type="ECO:0000256" key="7">
    <source>
        <dbReference type="SAM" id="MobiDB-lite"/>
    </source>
</evidence>
<gene>
    <name evidence="9" type="ORF">Dbus_chr2Rg1907</name>
</gene>
<evidence type="ECO:0000313" key="10">
    <source>
        <dbReference type="Proteomes" id="UP000494163"/>
    </source>
</evidence>
<feature type="compositionally biased region" description="Polar residues" evidence="7">
    <location>
        <begin position="778"/>
        <end position="788"/>
    </location>
</feature>
<dbReference type="OrthoDB" id="7680836at2759"/>
<dbReference type="GO" id="GO:0001228">
    <property type="term" value="F:DNA-binding transcription activator activity, RNA polymerase II-specific"/>
    <property type="evidence" value="ECO:0007669"/>
    <property type="project" value="TreeGrafter"/>
</dbReference>
<organism evidence="9 10">
    <name type="scientific">Drosophila busckii</name>
    <name type="common">Fruit fly</name>
    <dbReference type="NCBI Taxonomy" id="30019"/>
    <lineage>
        <taxon>Eukaryota</taxon>
        <taxon>Metazoa</taxon>
        <taxon>Ecdysozoa</taxon>
        <taxon>Arthropoda</taxon>
        <taxon>Hexapoda</taxon>
        <taxon>Insecta</taxon>
        <taxon>Pterygota</taxon>
        <taxon>Neoptera</taxon>
        <taxon>Endopterygota</taxon>
        <taxon>Diptera</taxon>
        <taxon>Brachycera</taxon>
        <taxon>Muscomorpha</taxon>
        <taxon>Ephydroidea</taxon>
        <taxon>Drosophilidae</taxon>
        <taxon>Drosophila</taxon>
    </lineage>
</organism>
<reference evidence="9 10" key="1">
    <citation type="submission" date="2015-08" db="EMBL/GenBank/DDBJ databases">
        <title>Ancestral chromatin configuration constrains chromatin evolution on differentiating sex chromosomes in Drosophila.</title>
        <authorList>
            <person name="Zhou Q."/>
            <person name="Bachtrog D."/>
        </authorList>
    </citation>
    <scope>NUCLEOTIDE SEQUENCE [LARGE SCALE GENOMIC DNA]</scope>
    <source>
        <tissue evidence="9">Whole larvae</tissue>
    </source>
</reference>
<evidence type="ECO:0000256" key="6">
    <source>
        <dbReference type="PROSITE-ProRule" id="PRU01313"/>
    </source>
</evidence>
<dbReference type="Pfam" id="PF04516">
    <property type="entry name" value="CP2"/>
    <property type="match status" value="1"/>
</dbReference>
<dbReference type="SMR" id="A0A0M4E6W7"/>
<evidence type="ECO:0000256" key="3">
    <source>
        <dbReference type="ARBA" id="ARBA00023125"/>
    </source>
</evidence>
<feature type="region of interest" description="Disordered" evidence="7">
    <location>
        <begin position="621"/>
        <end position="648"/>
    </location>
</feature>
<keyword evidence="10" id="KW-1185">Reference proteome</keyword>
<dbReference type="InterPro" id="IPR057520">
    <property type="entry name" value="GRHL1/CP2_C"/>
</dbReference>
<evidence type="ECO:0000256" key="4">
    <source>
        <dbReference type="ARBA" id="ARBA00023163"/>
    </source>
</evidence>
<keyword evidence="2" id="KW-0805">Transcription regulation</keyword>
<feature type="region of interest" description="Disordered" evidence="7">
    <location>
        <begin position="489"/>
        <end position="541"/>
    </location>
</feature>
<feature type="compositionally biased region" description="Low complexity" evidence="7">
    <location>
        <begin position="496"/>
        <end position="540"/>
    </location>
</feature>
<dbReference type="PANTHER" id="PTHR11037:SF20">
    <property type="entry name" value="PROTEIN GRAINYHEAD"/>
    <property type="match status" value="1"/>
</dbReference>
<feature type="compositionally biased region" description="Low complexity" evidence="7">
    <location>
        <begin position="621"/>
        <end position="647"/>
    </location>
</feature>
<evidence type="ECO:0000256" key="1">
    <source>
        <dbReference type="ARBA" id="ARBA00004123"/>
    </source>
</evidence>
<evidence type="ECO:0000259" key="8">
    <source>
        <dbReference type="PROSITE" id="PS51968"/>
    </source>
</evidence>
<feature type="non-terminal residue" evidence="9">
    <location>
        <position position="1"/>
    </location>
</feature>
<dbReference type="Pfam" id="PF25416">
    <property type="entry name" value="GRHL1_C"/>
    <property type="match status" value="1"/>
</dbReference>